<keyword evidence="3" id="KW-1185">Reference proteome</keyword>
<feature type="domain" description="DUF6532" evidence="1">
    <location>
        <begin position="61"/>
        <end position="105"/>
    </location>
</feature>
<sequence length="153" mass="17180">MHEDLCLDFKYLFAMGNGSDLSSVEFSRINRTRMHCLSRSLTTLSSTVQQARQPPQVVILKNMLAAAAAMIRVVLNFWSNGIEMPVEFQNETRTSLYKEHLSYIDNLIKDAGRVRGHRMLANTLSAAQDYNDAALIVTQQAATTFADFSNMAE</sequence>
<proteinExistence type="predicted"/>
<dbReference type="EMBL" id="RWJN01000304">
    <property type="protein sequence ID" value="TCD63365.1"/>
    <property type="molecule type" value="Genomic_DNA"/>
</dbReference>
<evidence type="ECO:0000313" key="2">
    <source>
        <dbReference type="EMBL" id="TCD63365.1"/>
    </source>
</evidence>
<accession>A0A4R0RD10</accession>
<protein>
    <recommendedName>
        <fullName evidence="1">DUF6532 domain-containing protein</fullName>
    </recommendedName>
</protein>
<gene>
    <name evidence="2" type="ORF">EIP91_005643</name>
</gene>
<dbReference type="AlphaFoldDB" id="A0A4R0RD10"/>
<comment type="caution">
    <text evidence="2">The sequence shown here is derived from an EMBL/GenBank/DDBJ whole genome shotgun (WGS) entry which is preliminary data.</text>
</comment>
<evidence type="ECO:0000313" key="3">
    <source>
        <dbReference type="Proteomes" id="UP000292702"/>
    </source>
</evidence>
<organism evidence="2 3">
    <name type="scientific">Steccherinum ochraceum</name>
    <dbReference type="NCBI Taxonomy" id="92696"/>
    <lineage>
        <taxon>Eukaryota</taxon>
        <taxon>Fungi</taxon>
        <taxon>Dikarya</taxon>
        <taxon>Basidiomycota</taxon>
        <taxon>Agaricomycotina</taxon>
        <taxon>Agaricomycetes</taxon>
        <taxon>Polyporales</taxon>
        <taxon>Steccherinaceae</taxon>
        <taxon>Steccherinum</taxon>
    </lineage>
</organism>
<name>A0A4R0RD10_9APHY</name>
<dbReference type="Proteomes" id="UP000292702">
    <property type="component" value="Unassembled WGS sequence"/>
</dbReference>
<evidence type="ECO:0000259" key="1">
    <source>
        <dbReference type="Pfam" id="PF20149"/>
    </source>
</evidence>
<reference evidence="2 3" key="1">
    <citation type="submission" date="2018-11" db="EMBL/GenBank/DDBJ databases">
        <title>Genome assembly of Steccherinum ochraceum LE-BIN_3174, the white-rot fungus of the Steccherinaceae family (The Residual Polyporoid clade, Polyporales, Basidiomycota).</title>
        <authorList>
            <person name="Fedorova T.V."/>
            <person name="Glazunova O.A."/>
            <person name="Landesman E.O."/>
            <person name="Moiseenko K.V."/>
            <person name="Psurtseva N.V."/>
            <person name="Savinova O.S."/>
            <person name="Shakhova N.V."/>
            <person name="Tyazhelova T.V."/>
            <person name="Vasina D.V."/>
        </authorList>
    </citation>
    <scope>NUCLEOTIDE SEQUENCE [LARGE SCALE GENOMIC DNA]</scope>
    <source>
        <strain evidence="2 3">LE-BIN_3174</strain>
    </source>
</reference>
<dbReference type="Pfam" id="PF20149">
    <property type="entry name" value="DUF6532"/>
    <property type="match status" value="1"/>
</dbReference>
<dbReference type="InterPro" id="IPR045341">
    <property type="entry name" value="DUF6532"/>
</dbReference>